<name>A0A7X3CTU2_9BACL</name>
<evidence type="ECO:0000259" key="1">
    <source>
        <dbReference type="Pfam" id="PF13581"/>
    </source>
</evidence>
<reference evidence="2 3" key="1">
    <citation type="submission" date="2019-11" db="EMBL/GenBank/DDBJ databases">
        <title>Draft genome sequences of five Paenibacillus species of dairy origin.</title>
        <authorList>
            <person name="Olajide A.M."/>
            <person name="Chen S."/>
            <person name="Lapointe G."/>
        </authorList>
    </citation>
    <scope>NUCLEOTIDE SEQUENCE [LARGE SCALE GENOMIC DNA]</scope>
    <source>
        <strain evidence="2 3">2CS3</strain>
    </source>
</reference>
<dbReference type="EMBL" id="WNZX01000022">
    <property type="protein sequence ID" value="MUG73180.1"/>
    <property type="molecule type" value="Genomic_DNA"/>
</dbReference>
<keyword evidence="3" id="KW-1185">Reference proteome</keyword>
<dbReference type="Gene3D" id="3.30.565.10">
    <property type="entry name" value="Histidine kinase-like ATPase, C-terminal domain"/>
    <property type="match status" value="1"/>
</dbReference>
<evidence type="ECO:0000313" key="3">
    <source>
        <dbReference type="Proteomes" id="UP000450917"/>
    </source>
</evidence>
<dbReference type="CDD" id="cd16936">
    <property type="entry name" value="HATPase_RsbW-like"/>
    <property type="match status" value="1"/>
</dbReference>
<dbReference type="Proteomes" id="UP000450917">
    <property type="component" value="Unassembled WGS sequence"/>
</dbReference>
<feature type="domain" description="Histidine kinase/HSP90-like ATPase" evidence="1">
    <location>
        <begin position="16"/>
        <end position="140"/>
    </location>
</feature>
<gene>
    <name evidence="2" type="ORF">GNP93_21345</name>
</gene>
<accession>A0A7X3CTU2</accession>
<protein>
    <submittedName>
        <fullName evidence="2">Anti-sigma regulatory factor</fullName>
    </submittedName>
</protein>
<evidence type="ECO:0000313" key="2">
    <source>
        <dbReference type="EMBL" id="MUG73180.1"/>
    </source>
</evidence>
<proteinExistence type="predicted"/>
<dbReference type="InterPro" id="IPR003594">
    <property type="entry name" value="HATPase_dom"/>
</dbReference>
<dbReference type="Pfam" id="PF13581">
    <property type="entry name" value="HATPase_c_2"/>
    <property type="match status" value="1"/>
</dbReference>
<dbReference type="InterPro" id="IPR036890">
    <property type="entry name" value="HATPase_C_sf"/>
</dbReference>
<dbReference type="AlphaFoldDB" id="A0A7X3CTU2"/>
<organism evidence="2 3">
    <name type="scientific">Paenibacillus validus</name>
    <dbReference type="NCBI Taxonomy" id="44253"/>
    <lineage>
        <taxon>Bacteria</taxon>
        <taxon>Bacillati</taxon>
        <taxon>Bacillota</taxon>
        <taxon>Bacilli</taxon>
        <taxon>Bacillales</taxon>
        <taxon>Paenibacillaceae</taxon>
        <taxon>Paenibacillus</taxon>
    </lineage>
</organism>
<comment type="caution">
    <text evidence="2">The sequence shown here is derived from an EMBL/GenBank/DDBJ whole genome shotgun (WGS) entry which is preliminary data.</text>
</comment>
<sequence>MSENTGTDKEVILTVPFDADELDTVRLTLYGVAVRMGYTYEEIEDLKVALTEACNHALLQTPEKPPGAALRIVFTMRPAELVVRLEGAGCRLSFREADDSAAELPQSASLDDRQFESPRLGLYLMQALVDEVKVESGTGGASDRIELYKRHG</sequence>
<dbReference type="RefSeq" id="WP_155615471.1">
    <property type="nucleotide sequence ID" value="NZ_WNZX01000022.1"/>
</dbReference>